<dbReference type="InterPro" id="IPR051533">
    <property type="entry name" value="WaaL-like"/>
</dbReference>
<keyword evidence="4 5" id="KW-0472">Membrane</keyword>
<gene>
    <name evidence="7" type="ORF">J2W36_001745</name>
</gene>
<feature type="transmembrane region" description="Helical" evidence="5">
    <location>
        <begin position="148"/>
        <end position="168"/>
    </location>
</feature>
<dbReference type="GO" id="GO:0016874">
    <property type="term" value="F:ligase activity"/>
    <property type="evidence" value="ECO:0007669"/>
    <property type="project" value="UniProtKB-KW"/>
</dbReference>
<feature type="transmembrane region" description="Helical" evidence="5">
    <location>
        <begin position="202"/>
        <end position="219"/>
    </location>
</feature>
<dbReference type="InterPro" id="IPR007016">
    <property type="entry name" value="O-antigen_ligase-rel_domated"/>
</dbReference>
<feature type="transmembrane region" description="Helical" evidence="5">
    <location>
        <begin position="180"/>
        <end position="196"/>
    </location>
</feature>
<dbReference type="RefSeq" id="WP_307689315.1">
    <property type="nucleotide sequence ID" value="NZ_JAUSRO010000005.1"/>
</dbReference>
<feature type="transmembrane region" description="Helical" evidence="5">
    <location>
        <begin position="59"/>
        <end position="77"/>
    </location>
</feature>
<evidence type="ECO:0000256" key="5">
    <source>
        <dbReference type="SAM" id="Phobius"/>
    </source>
</evidence>
<sequence length="432" mass="47062">MKLAQSTERYWIWAATAGAFLLPGVGLWIPSGYSIGTVVLLLAALASVPYWVPRMRPLGAMGWLAASFALMGLLWWVDAEPATYGTGSYEKPLKYLLALPCVFFLRVYAPRPAALWSGFAVGGIGAGLIAIYQVLVQHLPRAEGYTNAIQYGDLSLLFGLICLVFLAARPPGIDRALRGLLALGAALGVLGCIMSQSRGGWLALVLVLPVLAVLLARYLPRRTMVLMGVLSVAGIVALVATQSRQVDERIERAAQEIALFKAGDTEVTSVSQRLYHWQLAWRMGMDKPLTGWGRKGYIDEKKRRVEAGLANPSVLEFTHAHNEALDLFVKHGVPGVLVLLFFYGVPIAIFWPTAARMRRRDGTVDRTALSLRVSGLLVPLSCMGFGLTQVFTAHNSGNLNYLFLNMLIYASLRGHEQSLRNALPPASAGRMA</sequence>
<dbReference type="EMBL" id="JAUSRO010000005">
    <property type="protein sequence ID" value="MDP9899494.1"/>
    <property type="molecule type" value="Genomic_DNA"/>
</dbReference>
<protein>
    <submittedName>
        <fullName evidence="7">O-antigen ligase</fullName>
        <ecNumber evidence="7">2.4.1.-</ecNumber>
    </submittedName>
</protein>
<feature type="transmembrane region" description="Helical" evidence="5">
    <location>
        <begin position="35"/>
        <end position="52"/>
    </location>
</feature>
<keyword evidence="7" id="KW-0808">Transferase</keyword>
<dbReference type="Proteomes" id="UP001226867">
    <property type="component" value="Unassembled WGS sequence"/>
</dbReference>
<evidence type="ECO:0000256" key="4">
    <source>
        <dbReference type="ARBA" id="ARBA00023136"/>
    </source>
</evidence>
<feature type="domain" description="O-antigen ligase-related" evidence="6">
    <location>
        <begin position="184"/>
        <end position="340"/>
    </location>
</feature>
<dbReference type="Pfam" id="PF04932">
    <property type="entry name" value="Wzy_C"/>
    <property type="match status" value="1"/>
</dbReference>
<keyword evidence="8" id="KW-1185">Reference proteome</keyword>
<comment type="caution">
    <text evidence="7">The sequence shown here is derived from an EMBL/GenBank/DDBJ whole genome shotgun (WGS) entry which is preliminary data.</text>
</comment>
<evidence type="ECO:0000313" key="7">
    <source>
        <dbReference type="EMBL" id="MDP9899494.1"/>
    </source>
</evidence>
<feature type="transmembrane region" description="Helical" evidence="5">
    <location>
        <begin position="92"/>
        <end position="109"/>
    </location>
</feature>
<feature type="transmembrane region" description="Helical" evidence="5">
    <location>
        <begin position="224"/>
        <end position="241"/>
    </location>
</feature>
<evidence type="ECO:0000313" key="8">
    <source>
        <dbReference type="Proteomes" id="UP001226867"/>
    </source>
</evidence>
<keyword evidence="3 5" id="KW-1133">Transmembrane helix</keyword>
<evidence type="ECO:0000256" key="2">
    <source>
        <dbReference type="ARBA" id="ARBA00022692"/>
    </source>
</evidence>
<comment type="subcellular location">
    <subcellularLocation>
        <location evidence="1">Membrane</location>
        <topology evidence="1">Multi-pass membrane protein</topology>
    </subcellularLocation>
</comment>
<feature type="transmembrane region" description="Helical" evidence="5">
    <location>
        <begin position="332"/>
        <end position="351"/>
    </location>
</feature>
<evidence type="ECO:0000256" key="3">
    <source>
        <dbReference type="ARBA" id="ARBA00022989"/>
    </source>
</evidence>
<organism evidence="7 8">
    <name type="scientific">Variovorax ginsengisoli</name>
    <dbReference type="NCBI Taxonomy" id="363844"/>
    <lineage>
        <taxon>Bacteria</taxon>
        <taxon>Pseudomonadati</taxon>
        <taxon>Pseudomonadota</taxon>
        <taxon>Betaproteobacteria</taxon>
        <taxon>Burkholderiales</taxon>
        <taxon>Comamonadaceae</taxon>
        <taxon>Variovorax</taxon>
    </lineage>
</organism>
<keyword evidence="7" id="KW-0328">Glycosyltransferase</keyword>
<evidence type="ECO:0000256" key="1">
    <source>
        <dbReference type="ARBA" id="ARBA00004141"/>
    </source>
</evidence>
<dbReference type="PANTHER" id="PTHR37422">
    <property type="entry name" value="TEICHURONIC ACID BIOSYNTHESIS PROTEIN TUAE"/>
    <property type="match status" value="1"/>
</dbReference>
<dbReference type="EC" id="2.4.1.-" evidence="7"/>
<dbReference type="PANTHER" id="PTHR37422:SF23">
    <property type="entry name" value="TEICHURONIC ACID BIOSYNTHESIS PROTEIN TUAE"/>
    <property type="match status" value="1"/>
</dbReference>
<feature type="transmembrane region" description="Helical" evidence="5">
    <location>
        <begin position="12"/>
        <end position="29"/>
    </location>
</feature>
<evidence type="ECO:0000259" key="6">
    <source>
        <dbReference type="Pfam" id="PF04932"/>
    </source>
</evidence>
<dbReference type="GO" id="GO:0016757">
    <property type="term" value="F:glycosyltransferase activity"/>
    <property type="evidence" value="ECO:0007669"/>
    <property type="project" value="UniProtKB-KW"/>
</dbReference>
<keyword evidence="7" id="KW-0436">Ligase</keyword>
<accession>A0ABT9S6G7</accession>
<reference evidence="7 8" key="1">
    <citation type="submission" date="2023-07" db="EMBL/GenBank/DDBJ databases">
        <title>Sorghum-associated microbial communities from plants grown in Nebraska, USA.</title>
        <authorList>
            <person name="Schachtman D."/>
        </authorList>
    </citation>
    <scope>NUCLEOTIDE SEQUENCE [LARGE SCALE GENOMIC DNA]</scope>
    <source>
        <strain evidence="7 8">DS1607</strain>
    </source>
</reference>
<keyword evidence="2 5" id="KW-0812">Transmembrane</keyword>
<feature type="transmembrane region" description="Helical" evidence="5">
    <location>
        <begin position="116"/>
        <end position="136"/>
    </location>
</feature>
<proteinExistence type="predicted"/>
<name>A0ABT9S6G7_9BURK</name>